<feature type="domain" description="Lipoyl-binding" evidence="4">
    <location>
        <begin position="2"/>
        <end position="77"/>
    </location>
</feature>
<dbReference type="InterPro" id="IPR003016">
    <property type="entry name" value="2-oxoA_DH_lipoyl-BS"/>
</dbReference>
<accession>A0ABM6IHE5</accession>
<evidence type="ECO:0000313" key="6">
    <source>
        <dbReference type="Proteomes" id="UP000185622"/>
    </source>
</evidence>
<comment type="cofactor">
    <cofactor evidence="1">
        <name>(R)-lipoate</name>
        <dbReference type="ChEBI" id="CHEBI:83088"/>
    </cofactor>
</comment>
<reference evidence="5 6" key="1">
    <citation type="submission" date="2017-01" db="EMBL/GenBank/DDBJ databases">
        <title>The complete genome sequence of a sulfur-oxidizing marine bacterium Thioclava sp. 25B10_4T.</title>
        <authorList>
            <person name="Liu Y."/>
            <person name="Lai Q."/>
            <person name="Shao Z."/>
        </authorList>
    </citation>
    <scope>NUCLEOTIDE SEQUENCE [LARGE SCALE GENOMIC DNA]</scope>
    <source>
        <strain evidence="5 6">25B10_4</strain>
    </source>
</reference>
<feature type="region of interest" description="Disordered" evidence="3">
    <location>
        <begin position="84"/>
        <end position="111"/>
    </location>
</feature>
<dbReference type="PANTHER" id="PTHR23151:SF90">
    <property type="entry name" value="DIHYDROLIPOYLLYSINE-RESIDUE ACETYLTRANSFERASE COMPONENT OF PYRUVATE DEHYDROGENASE COMPLEX, MITOCHONDRIAL-RELATED"/>
    <property type="match status" value="1"/>
</dbReference>
<dbReference type="EMBL" id="CP019437">
    <property type="protein sequence ID" value="AQS48126.1"/>
    <property type="molecule type" value="Genomic_DNA"/>
</dbReference>
<evidence type="ECO:0000256" key="1">
    <source>
        <dbReference type="ARBA" id="ARBA00001938"/>
    </source>
</evidence>
<evidence type="ECO:0000259" key="4">
    <source>
        <dbReference type="PROSITE" id="PS50968"/>
    </source>
</evidence>
<feature type="compositionally biased region" description="Low complexity" evidence="3">
    <location>
        <begin position="233"/>
        <end position="248"/>
    </location>
</feature>
<organism evidence="5 6">
    <name type="scientific">Thioclava nitratireducens</name>
    <dbReference type="NCBI Taxonomy" id="1915078"/>
    <lineage>
        <taxon>Bacteria</taxon>
        <taxon>Pseudomonadati</taxon>
        <taxon>Pseudomonadota</taxon>
        <taxon>Alphaproteobacteria</taxon>
        <taxon>Rhodobacterales</taxon>
        <taxon>Paracoccaceae</taxon>
        <taxon>Thioclava</taxon>
    </lineage>
</organism>
<evidence type="ECO:0000256" key="3">
    <source>
        <dbReference type="SAM" id="MobiDB-lite"/>
    </source>
</evidence>
<feature type="domain" description="Lipoyl-binding" evidence="4">
    <location>
        <begin position="117"/>
        <end position="192"/>
    </location>
</feature>
<dbReference type="InterPro" id="IPR000089">
    <property type="entry name" value="Biotin_lipoyl"/>
</dbReference>
<sequence>MPHEVIMPALGMAQQSGQLVAWLKAPGDAVKAGEPLMEVETDKATMEVEAQADGYLGGLRAKAGDDVPVGSVVAVIAETKEAAEAEAGGEVAQDAPADEPASGSDTETANDDALPEGAEVIMPALGMAQETGQITTWLKEPGDAVGADDILFEVETDKSAVEVPAGVSGYLAAILADPGEEVPVGAPIAIISAEAPANPVRRSHAQKPAAPKPAKAEAPANKATPEKETTSKPAAARPYAKPAAAPAPGGRILASPKAKRLAREQGLELARLAEAGIAQPYHVSDLETLRTLPAPQAAAATAPTAQALHLSAEVSAKGFAAFCDWIEAETGQAPDPGALLAGLATGATFSGPVAVSRHGRSRCFADPGRYPLGQAPESEEDATPALLIRDLRGSALQRISLGAEAQPVLTLTGSDPLTLTLEADPGQLAPEAALDLITGFAARLDEPLRHLL</sequence>
<dbReference type="InterPro" id="IPR045257">
    <property type="entry name" value="E2/Pdx1"/>
</dbReference>
<evidence type="ECO:0000313" key="5">
    <source>
        <dbReference type="EMBL" id="AQS48126.1"/>
    </source>
</evidence>
<keyword evidence="2" id="KW-0450">Lipoyl</keyword>
<dbReference type="Proteomes" id="UP000185622">
    <property type="component" value="Chromosome"/>
</dbReference>
<proteinExistence type="predicted"/>
<gene>
    <name evidence="5" type="ORF">BMG03_10165</name>
</gene>
<dbReference type="RefSeq" id="WP_075776531.1">
    <property type="nucleotide sequence ID" value="NZ_CP019437.1"/>
</dbReference>
<dbReference type="Pfam" id="PF00364">
    <property type="entry name" value="Biotin_lipoyl"/>
    <property type="match status" value="2"/>
</dbReference>
<name>A0ABM6IHE5_9RHOB</name>
<protein>
    <recommendedName>
        <fullName evidence="4">Lipoyl-binding domain-containing protein</fullName>
    </recommendedName>
</protein>
<evidence type="ECO:0000256" key="2">
    <source>
        <dbReference type="ARBA" id="ARBA00022823"/>
    </source>
</evidence>
<dbReference type="PANTHER" id="PTHR23151">
    <property type="entry name" value="DIHYDROLIPOAMIDE ACETYL/SUCCINYL-TRANSFERASE-RELATED"/>
    <property type="match status" value="1"/>
</dbReference>
<feature type="compositionally biased region" description="Low complexity" evidence="3">
    <location>
        <begin position="206"/>
        <end position="223"/>
    </location>
</feature>
<dbReference type="SUPFAM" id="SSF51230">
    <property type="entry name" value="Single hybrid motif"/>
    <property type="match status" value="2"/>
</dbReference>
<keyword evidence="6" id="KW-1185">Reference proteome</keyword>
<dbReference type="PROSITE" id="PS50968">
    <property type="entry name" value="BIOTINYL_LIPOYL"/>
    <property type="match status" value="2"/>
</dbReference>
<feature type="region of interest" description="Disordered" evidence="3">
    <location>
        <begin position="197"/>
        <end position="258"/>
    </location>
</feature>
<dbReference type="PROSITE" id="PS00189">
    <property type="entry name" value="LIPOYL"/>
    <property type="match status" value="2"/>
</dbReference>
<dbReference type="CDD" id="cd06849">
    <property type="entry name" value="lipoyl_domain"/>
    <property type="match status" value="2"/>
</dbReference>
<dbReference type="Gene3D" id="2.40.50.100">
    <property type="match status" value="2"/>
</dbReference>
<dbReference type="InterPro" id="IPR011053">
    <property type="entry name" value="Single_hybrid_motif"/>
</dbReference>